<dbReference type="Proteomes" id="UP001153269">
    <property type="component" value="Unassembled WGS sequence"/>
</dbReference>
<protein>
    <submittedName>
        <fullName evidence="1">Uncharacterized protein</fullName>
    </submittedName>
</protein>
<comment type="caution">
    <text evidence="1">The sequence shown here is derived from an EMBL/GenBank/DDBJ whole genome shotgun (WGS) entry which is preliminary data.</text>
</comment>
<sequence length="153" mass="16145">MTGRQSAAAAAEVVASPGRPLKAHGVLGGGEPRLCESFSMFIHPALPLLLLQQHRPRQPHSASKCGGNSLTPIPSIPISLSAFPTPSPHLSVFPTFSCIFLSTSPPLTSGRYLSFSSLALSLDLSLSPYISISSPLTIVLHPPPPPILEQHIQ</sequence>
<gene>
    <name evidence="1" type="ORF">PLEPLA_LOCUS39297</name>
</gene>
<name>A0A9N7Z0W5_PLEPL</name>
<evidence type="ECO:0000313" key="2">
    <source>
        <dbReference type="Proteomes" id="UP001153269"/>
    </source>
</evidence>
<evidence type="ECO:0000313" key="1">
    <source>
        <dbReference type="EMBL" id="CAB1451603.1"/>
    </source>
</evidence>
<accession>A0A9N7Z0W5</accession>
<organism evidence="1 2">
    <name type="scientific">Pleuronectes platessa</name>
    <name type="common">European plaice</name>
    <dbReference type="NCBI Taxonomy" id="8262"/>
    <lineage>
        <taxon>Eukaryota</taxon>
        <taxon>Metazoa</taxon>
        <taxon>Chordata</taxon>
        <taxon>Craniata</taxon>
        <taxon>Vertebrata</taxon>
        <taxon>Euteleostomi</taxon>
        <taxon>Actinopterygii</taxon>
        <taxon>Neopterygii</taxon>
        <taxon>Teleostei</taxon>
        <taxon>Neoteleostei</taxon>
        <taxon>Acanthomorphata</taxon>
        <taxon>Carangaria</taxon>
        <taxon>Pleuronectiformes</taxon>
        <taxon>Pleuronectoidei</taxon>
        <taxon>Pleuronectidae</taxon>
        <taxon>Pleuronectes</taxon>
    </lineage>
</organism>
<keyword evidence="2" id="KW-1185">Reference proteome</keyword>
<reference evidence="1" key="1">
    <citation type="submission" date="2020-03" db="EMBL/GenBank/DDBJ databases">
        <authorList>
            <person name="Weist P."/>
        </authorList>
    </citation>
    <scope>NUCLEOTIDE SEQUENCE</scope>
</reference>
<proteinExistence type="predicted"/>
<dbReference type="EMBL" id="CADEAL010004093">
    <property type="protein sequence ID" value="CAB1451603.1"/>
    <property type="molecule type" value="Genomic_DNA"/>
</dbReference>
<dbReference type="AlphaFoldDB" id="A0A9N7Z0W5"/>